<accession>A0AA36DQE1</accession>
<evidence type="ECO:0000313" key="3">
    <source>
        <dbReference type="EMBL" id="CAJ0591783.1"/>
    </source>
</evidence>
<evidence type="ECO:0000256" key="1">
    <source>
        <dbReference type="SAM" id="MobiDB-lite"/>
    </source>
</evidence>
<organism evidence="3 4">
    <name type="scientific">Cylicocyclus nassatus</name>
    <name type="common">Nematode worm</name>
    <dbReference type="NCBI Taxonomy" id="53992"/>
    <lineage>
        <taxon>Eukaryota</taxon>
        <taxon>Metazoa</taxon>
        <taxon>Ecdysozoa</taxon>
        <taxon>Nematoda</taxon>
        <taxon>Chromadorea</taxon>
        <taxon>Rhabditida</taxon>
        <taxon>Rhabditina</taxon>
        <taxon>Rhabditomorpha</taxon>
        <taxon>Strongyloidea</taxon>
        <taxon>Strongylidae</taxon>
        <taxon>Cylicocyclus</taxon>
    </lineage>
</organism>
<keyword evidence="2" id="KW-0732">Signal</keyword>
<evidence type="ECO:0000313" key="4">
    <source>
        <dbReference type="Proteomes" id="UP001176961"/>
    </source>
</evidence>
<proteinExistence type="predicted"/>
<dbReference type="EMBL" id="CATQJL010000001">
    <property type="protein sequence ID" value="CAJ0591783.1"/>
    <property type="molecule type" value="Genomic_DNA"/>
</dbReference>
<reference evidence="3" key="1">
    <citation type="submission" date="2023-07" db="EMBL/GenBank/DDBJ databases">
        <authorList>
            <consortium name="CYATHOMIX"/>
        </authorList>
    </citation>
    <scope>NUCLEOTIDE SEQUENCE</scope>
    <source>
        <strain evidence="3">N/A</strain>
    </source>
</reference>
<keyword evidence="4" id="KW-1185">Reference proteome</keyword>
<feature type="region of interest" description="Disordered" evidence="1">
    <location>
        <begin position="57"/>
        <end position="110"/>
    </location>
</feature>
<feature type="chain" id="PRO_5041254827" evidence="2">
    <location>
        <begin position="17"/>
        <end position="254"/>
    </location>
</feature>
<feature type="signal peptide" evidence="2">
    <location>
        <begin position="1"/>
        <end position="16"/>
    </location>
</feature>
<sequence>MKCVLILCVLFSAAWGELSKQDILTVFYSRCDNTVNTINQKIANLIRIPAKGVKEREILKPQGQEEKKQDQKEEKDEKGAAEDPEGAKKEGAEANGPDPDGAEPEKPQEPEQYNATYYCSLTKMVRIAPDFKLTGLMYYQHPPTLWYPPINDVAKNLQAMLTKYNPVGTGVLAHYPIGCEVQISTIKRKIPIKKKGKKKKKKGKKFNWQIIPQYRLNCLALTGEFVVKFLTEFALSITLDLEPITTLVQRYKPE</sequence>
<gene>
    <name evidence="3" type="ORF">CYNAS_LOCUS3766</name>
</gene>
<evidence type="ECO:0000256" key="2">
    <source>
        <dbReference type="SAM" id="SignalP"/>
    </source>
</evidence>
<comment type="caution">
    <text evidence="3">The sequence shown here is derived from an EMBL/GenBank/DDBJ whole genome shotgun (WGS) entry which is preliminary data.</text>
</comment>
<dbReference type="AlphaFoldDB" id="A0AA36DQE1"/>
<feature type="compositionally biased region" description="Basic and acidic residues" evidence="1">
    <location>
        <begin position="57"/>
        <end position="92"/>
    </location>
</feature>
<name>A0AA36DQE1_CYLNA</name>
<dbReference type="Proteomes" id="UP001176961">
    <property type="component" value="Unassembled WGS sequence"/>
</dbReference>
<protein>
    <submittedName>
        <fullName evidence="3">Uncharacterized protein</fullName>
    </submittedName>
</protein>